<organism evidence="1 2">
    <name type="scientific">Streptomonospora nanhaiensis</name>
    <dbReference type="NCBI Taxonomy" id="1323731"/>
    <lineage>
        <taxon>Bacteria</taxon>
        <taxon>Bacillati</taxon>
        <taxon>Actinomycetota</taxon>
        <taxon>Actinomycetes</taxon>
        <taxon>Streptosporangiales</taxon>
        <taxon>Nocardiopsidaceae</taxon>
        <taxon>Streptomonospora</taxon>
    </lineage>
</organism>
<dbReference type="Proteomes" id="UP000575985">
    <property type="component" value="Unassembled WGS sequence"/>
</dbReference>
<dbReference type="RefSeq" id="WP_179766676.1">
    <property type="nucleotide sequence ID" value="NZ_JACCFO010000001.1"/>
</dbReference>
<name>A0A853BK31_9ACTN</name>
<comment type="caution">
    <text evidence="1">The sequence shown here is derived from an EMBL/GenBank/DDBJ whole genome shotgun (WGS) entry which is preliminary data.</text>
</comment>
<proteinExistence type="predicted"/>
<dbReference type="EMBL" id="JACCFO010000001">
    <property type="protein sequence ID" value="NYI95085.1"/>
    <property type="molecule type" value="Genomic_DNA"/>
</dbReference>
<evidence type="ECO:0000313" key="1">
    <source>
        <dbReference type="EMBL" id="NYI95085.1"/>
    </source>
</evidence>
<protein>
    <submittedName>
        <fullName evidence="1">Uncharacterized protein</fullName>
    </submittedName>
</protein>
<dbReference type="AlphaFoldDB" id="A0A853BK31"/>
<accession>A0A853BK31</accession>
<reference evidence="1 2" key="1">
    <citation type="submission" date="2020-07" db="EMBL/GenBank/DDBJ databases">
        <title>Sequencing the genomes of 1000 actinobacteria strains.</title>
        <authorList>
            <person name="Klenk H.-P."/>
        </authorList>
    </citation>
    <scope>NUCLEOTIDE SEQUENCE [LARGE SCALE GENOMIC DNA]</scope>
    <source>
        <strain evidence="1 2">DSM 45927</strain>
    </source>
</reference>
<keyword evidence="2" id="KW-1185">Reference proteome</keyword>
<evidence type="ECO:0000313" key="2">
    <source>
        <dbReference type="Proteomes" id="UP000575985"/>
    </source>
</evidence>
<sequence>MTIDGCWADGHHNDIECTITGPPDYPIMAGVEMEFTFARFLFAGPPEKLPTPPEIPPGQELGHCDDWHDWVVRRTDMYVIWPTVLMEMDTGIIDVLKVDDIELTPIRRYEAPEEWTDIECQFGAGLNPGYWISADTRNNEVTVSDQDGEFSGMAMPPASITLQEGQSQNAAISFISHSGMLYEGTLSVTAEVNGVEDIAAFGSQEMPIRWVGRDGTETDLSGDTYTWDVKEKEWKENFRPIPGLQ</sequence>
<gene>
    <name evidence="1" type="ORF">HNR12_001362</name>
</gene>